<organism evidence="1 2">
    <name type="scientific">Gossypium stocksii</name>
    <dbReference type="NCBI Taxonomy" id="47602"/>
    <lineage>
        <taxon>Eukaryota</taxon>
        <taxon>Viridiplantae</taxon>
        <taxon>Streptophyta</taxon>
        <taxon>Embryophyta</taxon>
        <taxon>Tracheophyta</taxon>
        <taxon>Spermatophyta</taxon>
        <taxon>Magnoliopsida</taxon>
        <taxon>eudicotyledons</taxon>
        <taxon>Gunneridae</taxon>
        <taxon>Pentapetalae</taxon>
        <taxon>rosids</taxon>
        <taxon>malvids</taxon>
        <taxon>Malvales</taxon>
        <taxon>Malvaceae</taxon>
        <taxon>Malvoideae</taxon>
        <taxon>Gossypium</taxon>
    </lineage>
</organism>
<evidence type="ECO:0000313" key="1">
    <source>
        <dbReference type="EMBL" id="KAH1084277.1"/>
    </source>
</evidence>
<proteinExistence type="predicted"/>
<sequence>MQRAGMHRTTWPALKQLRIYGCGRIKIFGHEESQIQHSLFLVEKIIPQLEHIFLTADDIAMITNGQFAIDLFSHIKALQITEYLNDSAVFPFHFIQRFSNLQKLKMVGCNFKEFSPYEGDVGHYTLKFPSLDDVYVSNCPAMENFCNGALSTPKLQEVNHEDLAWWGADGTNLLVIGLARRLRRELGALYQKARVSTC</sequence>
<comment type="caution">
    <text evidence="1">The sequence shown here is derived from an EMBL/GenBank/DDBJ whole genome shotgun (WGS) entry which is preliminary data.</text>
</comment>
<dbReference type="SUPFAM" id="SSF52047">
    <property type="entry name" value="RNI-like"/>
    <property type="match status" value="1"/>
</dbReference>
<dbReference type="Proteomes" id="UP000828251">
    <property type="component" value="Unassembled WGS sequence"/>
</dbReference>
<keyword evidence="2" id="KW-1185">Reference proteome</keyword>
<dbReference type="Gene3D" id="3.80.10.10">
    <property type="entry name" value="Ribonuclease Inhibitor"/>
    <property type="match status" value="1"/>
</dbReference>
<gene>
    <name evidence="1" type="ORF">J1N35_024038</name>
</gene>
<reference evidence="1 2" key="1">
    <citation type="journal article" date="2021" name="Plant Biotechnol. J.">
        <title>Multi-omics assisted identification of the key and species-specific regulatory components of drought-tolerant mechanisms in Gossypium stocksii.</title>
        <authorList>
            <person name="Yu D."/>
            <person name="Ke L."/>
            <person name="Zhang D."/>
            <person name="Wu Y."/>
            <person name="Sun Y."/>
            <person name="Mei J."/>
            <person name="Sun J."/>
            <person name="Sun Y."/>
        </authorList>
    </citation>
    <scope>NUCLEOTIDE SEQUENCE [LARGE SCALE GENOMIC DNA]</scope>
    <source>
        <strain evidence="2">cv. E1</strain>
        <tissue evidence="1">Leaf</tissue>
    </source>
</reference>
<accession>A0A9D4A496</accession>
<dbReference type="InterPro" id="IPR032675">
    <property type="entry name" value="LRR_dom_sf"/>
</dbReference>
<dbReference type="AlphaFoldDB" id="A0A9D4A496"/>
<evidence type="ECO:0000313" key="2">
    <source>
        <dbReference type="Proteomes" id="UP000828251"/>
    </source>
</evidence>
<protein>
    <submittedName>
        <fullName evidence="1">Uncharacterized protein</fullName>
    </submittedName>
</protein>
<dbReference type="EMBL" id="JAIQCV010000007">
    <property type="protein sequence ID" value="KAH1084277.1"/>
    <property type="molecule type" value="Genomic_DNA"/>
</dbReference>
<name>A0A9D4A496_9ROSI</name>
<dbReference type="OrthoDB" id="1752144at2759"/>